<protein>
    <submittedName>
        <fullName evidence="1">Uncharacterized protein</fullName>
    </submittedName>
</protein>
<gene>
    <name evidence="1" type="ORF">BHYA_0093g00410</name>
</gene>
<dbReference type="GO" id="GO:0020037">
    <property type="term" value="F:heme binding"/>
    <property type="evidence" value="ECO:0007669"/>
    <property type="project" value="InterPro"/>
</dbReference>
<dbReference type="AlphaFoldDB" id="A0A4Z1GLS5"/>
<name>A0A4Z1GLS5_9HELO</name>
<proteinExistence type="predicted"/>
<sequence>MSKELQALRLISLIDEAKANNEAYKKAKKHKLLFIFDDAKAVLDNKQVVAEAMDILIADSEITAFTLIFGILRIACNLRVKRTYGGSSGRLHIVPGEGHNGLIVDGKVISPGTIVGMSAYTMHRSEDIRGQGVRLVIKDARVARVGAAASSILVTNTIKVAIGIVHNA</sequence>
<dbReference type="GO" id="GO:0004497">
    <property type="term" value="F:monooxygenase activity"/>
    <property type="evidence" value="ECO:0007669"/>
    <property type="project" value="InterPro"/>
</dbReference>
<dbReference type="Proteomes" id="UP000297814">
    <property type="component" value="Unassembled WGS sequence"/>
</dbReference>
<organism evidence="1 2">
    <name type="scientific">Botrytis hyacinthi</name>
    <dbReference type="NCBI Taxonomy" id="278943"/>
    <lineage>
        <taxon>Eukaryota</taxon>
        <taxon>Fungi</taxon>
        <taxon>Dikarya</taxon>
        <taxon>Ascomycota</taxon>
        <taxon>Pezizomycotina</taxon>
        <taxon>Leotiomycetes</taxon>
        <taxon>Helotiales</taxon>
        <taxon>Sclerotiniaceae</taxon>
        <taxon>Botrytis</taxon>
    </lineage>
</organism>
<dbReference type="EMBL" id="PQXK01000093">
    <property type="protein sequence ID" value="TGO37615.1"/>
    <property type="molecule type" value="Genomic_DNA"/>
</dbReference>
<evidence type="ECO:0000313" key="2">
    <source>
        <dbReference type="Proteomes" id="UP000297814"/>
    </source>
</evidence>
<dbReference type="GO" id="GO:0016705">
    <property type="term" value="F:oxidoreductase activity, acting on paired donors, with incorporation or reduction of molecular oxygen"/>
    <property type="evidence" value="ECO:0007669"/>
    <property type="project" value="InterPro"/>
</dbReference>
<keyword evidence="2" id="KW-1185">Reference proteome</keyword>
<evidence type="ECO:0000313" key="1">
    <source>
        <dbReference type="EMBL" id="TGO37615.1"/>
    </source>
</evidence>
<dbReference type="SUPFAM" id="SSF48264">
    <property type="entry name" value="Cytochrome P450"/>
    <property type="match status" value="1"/>
</dbReference>
<comment type="caution">
    <text evidence="1">The sequence shown here is derived from an EMBL/GenBank/DDBJ whole genome shotgun (WGS) entry which is preliminary data.</text>
</comment>
<reference evidence="1 2" key="1">
    <citation type="submission" date="2017-12" db="EMBL/GenBank/DDBJ databases">
        <title>Comparative genomics of Botrytis spp.</title>
        <authorList>
            <person name="Valero-Jimenez C.A."/>
            <person name="Tapia P."/>
            <person name="Veloso J."/>
            <person name="Silva-Moreno E."/>
            <person name="Staats M."/>
            <person name="Valdes J.H."/>
            <person name="Van Kan J.A.L."/>
        </authorList>
    </citation>
    <scope>NUCLEOTIDE SEQUENCE [LARGE SCALE GENOMIC DNA]</scope>
    <source>
        <strain evidence="1 2">Bh0001</strain>
    </source>
</reference>
<dbReference type="Gene3D" id="1.10.630.10">
    <property type="entry name" value="Cytochrome P450"/>
    <property type="match status" value="1"/>
</dbReference>
<dbReference type="GO" id="GO:0005506">
    <property type="term" value="F:iron ion binding"/>
    <property type="evidence" value="ECO:0007669"/>
    <property type="project" value="InterPro"/>
</dbReference>
<dbReference type="InterPro" id="IPR036396">
    <property type="entry name" value="Cyt_P450_sf"/>
</dbReference>
<accession>A0A4Z1GLS5</accession>